<dbReference type="AlphaFoldDB" id="A0A3S0IMW2"/>
<protein>
    <submittedName>
        <fullName evidence="1">Uncharacterized protein</fullName>
    </submittedName>
</protein>
<dbReference type="OrthoDB" id="877539at2"/>
<comment type="caution">
    <text evidence="1">The sequence shown here is derived from an EMBL/GenBank/DDBJ whole genome shotgun (WGS) entry which is preliminary data.</text>
</comment>
<evidence type="ECO:0000313" key="2">
    <source>
        <dbReference type="Proteomes" id="UP000282184"/>
    </source>
</evidence>
<name>A0A3S0IMW2_9BACT</name>
<reference evidence="1 2" key="1">
    <citation type="submission" date="2018-12" db="EMBL/GenBank/DDBJ databases">
        <title>Hymenobacter gummosus sp. nov., isolated from a spring.</title>
        <authorList>
            <person name="Nie L."/>
        </authorList>
    </citation>
    <scope>NUCLEOTIDE SEQUENCE [LARGE SCALE GENOMIC DNA]</scope>
    <source>
        <strain evidence="1 2">KCTC 52166</strain>
    </source>
</reference>
<dbReference type="EMBL" id="RXOF01000007">
    <property type="protein sequence ID" value="RTQ49229.1"/>
    <property type="molecule type" value="Genomic_DNA"/>
</dbReference>
<evidence type="ECO:0000313" key="1">
    <source>
        <dbReference type="EMBL" id="RTQ49229.1"/>
    </source>
</evidence>
<dbReference type="RefSeq" id="WP_126693760.1">
    <property type="nucleotide sequence ID" value="NZ_RXOF01000007.1"/>
</dbReference>
<keyword evidence="2" id="KW-1185">Reference proteome</keyword>
<accession>A0A3S0IMW2</accession>
<dbReference type="Proteomes" id="UP000282184">
    <property type="component" value="Unassembled WGS sequence"/>
</dbReference>
<proteinExistence type="predicted"/>
<sequence>MGRPAFGQTVPASLRYELTDAVLARVRPMALLPPARPGPGGQLVQPPAQLLPVLLLDRPDSAWVASQLGRVLDALASPAPAQRRNRFTPADLTYMRQQLARSARQRLAPHRLRQPGVVLVSADTVTALYRRGGARRRQQYGVEQYDYTVGDSLQRRFGSLQLFQISGPLFSSDHRRAVLTVAVDDGWQTFVYRKMGATWREDEALEAGVSCH</sequence>
<organism evidence="1 2">
    <name type="scientific">Hymenobacter gummosus</name>
    <dbReference type="NCBI Taxonomy" id="1776032"/>
    <lineage>
        <taxon>Bacteria</taxon>
        <taxon>Pseudomonadati</taxon>
        <taxon>Bacteroidota</taxon>
        <taxon>Cytophagia</taxon>
        <taxon>Cytophagales</taxon>
        <taxon>Hymenobacteraceae</taxon>
        <taxon>Hymenobacter</taxon>
    </lineage>
</organism>
<gene>
    <name evidence="1" type="ORF">EJV47_13870</name>
</gene>